<name>A0ABP5RER7_9ACTN</name>
<proteinExistence type="predicted"/>
<accession>A0ABP5RER7</accession>
<feature type="region of interest" description="Disordered" evidence="1">
    <location>
        <begin position="1"/>
        <end position="24"/>
    </location>
</feature>
<evidence type="ECO:0000313" key="3">
    <source>
        <dbReference type="Proteomes" id="UP001500305"/>
    </source>
</evidence>
<organism evidence="2 3">
    <name type="scientific">Kitasatospora cystarginea</name>
    <dbReference type="NCBI Taxonomy" id="58350"/>
    <lineage>
        <taxon>Bacteria</taxon>
        <taxon>Bacillati</taxon>
        <taxon>Actinomycetota</taxon>
        <taxon>Actinomycetes</taxon>
        <taxon>Kitasatosporales</taxon>
        <taxon>Streptomycetaceae</taxon>
        <taxon>Kitasatospora</taxon>
    </lineage>
</organism>
<gene>
    <name evidence="2" type="ORF">GCM10010430_49900</name>
</gene>
<feature type="region of interest" description="Disordered" evidence="1">
    <location>
        <begin position="57"/>
        <end position="83"/>
    </location>
</feature>
<sequence>MEDSRPLTCVHPDGPYAETSRQVSSTLESRVSPDALAPKEWHANILQVAPQLEHRPLGGGISGGIGNHLRPGGRNGAGWWSER</sequence>
<dbReference type="EMBL" id="BAAATR010000025">
    <property type="protein sequence ID" value="GAA2259873.1"/>
    <property type="molecule type" value="Genomic_DNA"/>
</dbReference>
<feature type="compositionally biased region" description="Gly residues" evidence="1">
    <location>
        <begin position="57"/>
        <end position="66"/>
    </location>
</feature>
<evidence type="ECO:0000313" key="2">
    <source>
        <dbReference type="EMBL" id="GAA2259873.1"/>
    </source>
</evidence>
<reference evidence="3" key="1">
    <citation type="journal article" date="2019" name="Int. J. Syst. Evol. Microbiol.">
        <title>The Global Catalogue of Microorganisms (GCM) 10K type strain sequencing project: providing services to taxonomists for standard genome sequencing and annotation.</title>
        <authorList>
            <consortium name="The Broad Institute Genomics Platform"/>
            <consortium name="The Broad Institute Genome Sequencing Center for Infectious Disease"/>
            <person name="Wu L."/>
            <person name="Ma J."/>
        </authorList>
    </citation>
    <scope>NUCLEOTIDE SEQUENCE [LARGE SCALE GENOMIC DNA]</scope>
    <source>
        <strain evidence="3">JCM 7356</strain>
    </source>
</reference>
<comment type="caution">
    <text evidence="2">The sequence shown here is derived from an EMBL/GenBank/DDBJ whole genome shotgun (WGS) entry which is preliminary data.</text>
</comment>
<keyword evidence="3" id="KW-1185">Reference proteome</keyword>
<evidence type="ECO:0000256" key="1">
    <source>
        <dbReference type="SAM" id="MobiDB-lite"/>
    </source>
</evidence>
<dbReference type="Proteomes" id="UP001500305">
    <property type="component" value="Unassembled WGS sequence"/>
</dbReference>
<protein>
    <submittedName>
        <fullName evidence="2">Uncharacterized protein</fullName>
    </submittedName>
</protein>